<gene>
    <name evidence="8" type="ORF">GX576_06525</name>
</gene>
<feature type="transmembrane region" description="Helical" evidence="6">
    <location>
        <begin position="163"/>
        <end position="185"/>
    </location>
</feature>
<evidence type="ECO:0000256" key="4">
    <source>
        <dbReference type="ARBA" id="ARBA00022989"/>
    </source>
</evidence>
<feature type="transmembrane region" description="Helical" evidence="6">
    <location>
        <begin position="107"/>
        <end position="127"/>
    </location>
</feature>
<feature type="transmembrane region" description="Helical" evidence="6">
    <location>
        <begin position="308"/>
        <end position="330"/>
    </location>
</feature>
<evidence type="ECO:0000256" key="2">
    <source>
        <dbReference type="ARBA" id="ARBA00022475"/>
    </source>
</evidence>
<feature type="transmembrane region" description="Helical" evidence="6">
    <location>
        <begin position="7"/>
        <end position="24"/>
    </location>
</feature>
<evidence type="ECO:0000313" key="9">
    <source>
        <dbReference type="Proteomes" id="UP000536534"/>
    </source>
</evidence>
<evidence type="ECO:0000313" key="8">
    <source>
        <dbReference type="EMBL" id="NLF54038.1"/>
    </source>
</evidence>
<dbReference type="PROSITE" id="PS50850">
    <property type="entry name" value="MFS"/>
    <property type="match status" value="1"/>
</dbReference>
<feature type="transmembrane region" description="Helical" evidence="6">
    <location>
        <begin position="342"/>
        <end position="366"/>
    </location>
</feature>
<dbReference type="OrthoDB" id="5291895at2"/>
<feature type="transmembrane region" description="Helical" evidence="6">
    <location>
        <begin position="220"/>
        <end position="239"/>
    </location>
</feature>
<feature type="transmembrane region" description="Helical" evidence="6">
    <location>
        <begin position="134"/>
        <end position="157"/>
    </location>
</feature>
<keyword evidence="5 6" id="KW-0472">Membrane</keyword>
<dbReference type="AlphaFoldDB" id="A0A7X7LVF2"/>
<dbReference type="InterPro" id="IPR011701">
    <property type="entry name" value="MFS"/>
</dbReference>
<name>A0A7X7LVF2_9RHOO</name>
<organism evidence="8 9">
    <name type="scientific">Thauera phenolivorans</name>
    <dbReference type="NCBI Taxonomy" id="1792543"/>
    <lineage>
        <taxon>Bacteria</taxon>
        <taxon>Pseudomonadati</taxon>
        <taxon>Pseudomonadota</taxon>
        <taxon>Betaproteobacteria</taxon>
        <taxon>Rhodocyclales</taxon>
        <taxon>Zoogloeaceae</taxon>
        <taxon>Thauera</taxon>
    </lineage>
</organism>
<dbReference type="Proteomes" id="UP000536534">
    <property type="component" value="Unassembled WGS sequence"/>
</dbReference>
<accession>A0A7X7LVF2</accession>
<feature type="transmembrane region" description="Helical" evidence="6">
    <location>
        <begin position="284"/>
        <end position="302"/>
    </location>
</feature>
<sequence>MKPPASGRTLAMAVVIAAYVLSFFHRFAPAGIAQDLAAAFHTSAASLGVLAATYFYVYTIMQVPTGILVDTLGPRRILLLGGLMAGAGSALFALAPDLDAALIGRTLVGLGVSVVFIAMLKLIAVWYDERRFATLVGLSMLLGNLGSVLAGTPLAAVAQVVSWRGVFIGAAVLSVALGIACWIFVREQREEGASRPHFSWAAIRRGLAGVLANRATWPAVWVNFGLAGSFFAFAGLWATPYLTQVHQLDRVTAASHLSLYFAGFAVGCFAIGSLSDRIGRRKPVLIVGSLLYCALWIVWLSAVRMPVGLSYVLFGLMGLATASFALTWACAKEVNPPQLSGVSTSITNMGGFLAGALLQPAVGMAMDAGWDGTLVEGVRMYSVENFRHGIALLAGAAFIGAVATFFLRETGCRNIWQAERPATT</sequence>
<proteinExistence type="predicted"/>
<feature type="domain" description="Major facilitator superfamily (MFS) profile" evidence="7">
    <location>
        <begin position="11"/>
        <end position="412"/>
    </location>
</feature>
<dbReference type="GO" id="GO:0022857">
    <property type="term" value="F:transmembrane transporter activity"/>
    <property type="evidence" value="ECO:0007669"/>
    <property type="project" value="InterPro"/>
</dbReference>
<dbReference type="SUPFAM" id="SSF103473">
    <property type="entry name" value="MFS general substrate transporter"/>
    <property type="match status" value="1"/>
</dbReference>
<keyword evidence="3 6" id="KW-0812">Transmembrane</keyword>
<dbReference type="InterPro" id="IPR020846">
    <property type="entry name" value="MFS_dom"/>
</dbReference>
<evidence type="ECO:0000256" key="3">
    <source>
        <dbReference type="ARBA" id="ARBA00022692"/>
    </source>
</evidence>
<dbReference type="InterPro" id="IPR036259">
    <property type="entry name" value="MFS_trans_sf"/>
</dbReference>
<evidence type="ECO:0000256" key="6">
    <source>
        <dbReference type="SAM" id="Phobius"/>
    </source>
</evidence>
<evidence type="ECO:0000256" key="1">
    <source>
        <dbReference type="ARBA" id="ARBA00004651"/>
    </source>
</evidence>
<feature type="transmembrane region" description="Helical" evidence="6">
    <location>
        <begin position="386"/>
        <end position="407"/>
    </location>
</feature>
<dbReference type="PANTHER" id="PTHR43124">
    <property type="entry name" value="PURINE EFFLUX PUMP PBUE"/>
    <property type="match status" value="1"/>
</dbReference>
<evidence type="ECO:0000256" key="5">
    <source>
        <dbReference type="ARBA" id="ARBA00023136"/>
    </source>
</evidence>
<keyword evidence="2" id="KW-1003">Cell membrane</keyword>
<dbReference type="Gene3D" id="1.20.1250.20">
    <property type="entry name" value="MFS general substrate transporter like domains"/>
    <property type="match status" value="2"/>
</dbReference>
<feature type="transmembrane region" description="Helical" evidence="6">
    <location>
        <begin position="77"/>
        <end position="95"/>
    </location>
</feature>
<dbReference type="InterPro" id="IPR050189">
    <property type="entry name" value="MFS_Efflux_Transporters"/>
</dbReference>
<evidence type="ECO:0000259" key="7">
    <source>
        <dbReference type="PROSITE" id="PS50850"/>
    </source>
</evidence>
<protein>
    <submittedName>
        <fullName evidence="8">MFS transporter</fullName>
    </submittedName>
</protein>
<dbReference type="RefSeq" id="WP_068803738.1">
    <property type="nucleotide sequence ID" value="NZ_MBFM01000001.1"/>
</dbReference>
<dbReference type="EMBL" id="JAAYYV010000175">
    <property type="protein sequence ID" value="NLF54038.1"/>
    <property type="molecule type" value="Genomic_DNA"/>
</dbReference>
<comment type="caution">
    <text evidence="8">The sequence shown here is derived from an EMBL/GenBank/DDBJ whole genome shotgun (WGS) entry which is preliminary data.</text>
</comment>
<feature type="transmembrane region" description="Helical" evidence="6">
    <location>
        <begin position="251"/>
        <end position="272"/>
    </location>
</feature>
<dbReference type="Pfam" id="PF07690">
    <property type="entry name" value="MFS_1"/>
    <property type="match status" value="1"/>
</dbReference>
<feature type="transmembrane region" description="Helical" evidence="6">
    <location>
        <begin position="36"/>
        <end position="57"/>
    </location>
</feature>
<reference evidence="8 9" key="1">
    <citation type="journal article" date="2020" name="Biotechnol. Biofuels">
        <title>New insights from the biogas microbiome by comprehensive genome-resolved metagenomics of nearly 1600 species originating from multiple anaerobic digesters.</title>
        <authorList>
            <person name="Campanaro S."/>
            <person name="Treu L."/>
            <person name="Rodriguez-R L.M."/>
            <person name="Kovalovszki A."/>
            <person name="Ziels R.M."/>
            <person name="Maus I."/>
            <person name="Zhu X."/>
            <person name="Kougias P.G."/>
            <person name="Basile A."/>
            <person name="Luo G."/>
            <person name="Schluter A."/>
            <person name="Konstantinidis K.T."/>
            <person name="Angelidaki I."/>
        </authorList>
    </citation>
    <scope>NUCLEOTIDE SEQUENCE [LARGE SCALE GENOMIC DNA]</scope>
    <source>
        <strain evidence="8">AS06rmzACSIP_256</strain>
    </source>
</reference>
<comment type="subcellular location">
    <subcellularLocation>
        <location evidence="1">Cell membrane</location>
        <topology evidence="1">Multi-pass membrane protein</topology>
    </subcellularLocation>
</comment>
<dbReference type="PANTHER" id="PTHR43124:SF3">
    <property type="entry name" value="CHLORAMPHENICOL EFFLUX PUMP RV0191"/>
    <property type="match status" value="1"/>
</dbReference>
<dbReference type="GO" id="GO:0005886">
    <property type="term" value="C:plasma membrane"/>
    <property type="evidence" value="ECO:0007669"/>
    <property type="project" value="UniProtKB-SubCell"/>
</dbReference>
<keyword evidence="4 6" id="KW-1133">Transmembrane helix</keyword>